<evidence type="ECO:0000313" key="1">
    <source>
        <dbReference type="EMBL" id="MDQ0479719.1"/>
    </source>
</evidence>
<dbReference type="RefSeq" id="WP_111941982.1">
    <property type="nucleotide sequence ID" value="NZ_BAAACJ010000036.1"/>
</dbReference>
<proteinExistence type="predicted"/>
<dbReference type="EMBL" id="JAUSWN010000011">
    <property type="protein sequence ID" value="MDQ0479719.1"/>
    <property type="molecule type" value="Genomic_DNA"/>
</dbReference>
<sequence>MIDKIIKQKIGNKDYNFKMTNKTIRKIDEAYGNYGSVIYGLMEGKQFYTNALRLLSKSCIDKERKCIDKENNKYEEVIKEWDIEELEEIITGEQYQEITKIAIELYLNYMGVNDDDNKEETEKN</sequence>
<name>A0ABU0JRK2_HATLI</name>
<keyword evidence="2" id="KW-1185">Reference proteome</keyword>
<comment type="caution">
    <text evidence="1">The sequence shown here is derived from an EMBL/GenBank/DDBJ whole genome shotgun (WGS) entry which is preliminary data.</text>
</comment>
<protein>
    <recommendedName>
        <fullName evidence="3">RNA polymerase subunit sigma</fullName>
    </recommendedName>
</protein>
<gene>
    <name evidence="1" type="ORF">QOZ93_001461</name>
</gene>
<evidence type="ECO:0000313" key="2">
    <source>
        <dbReference type="Proteomes" id="UP001224418"/>
    </source>
</evidence>
<reference evidence="1 2" key="1">
    <citation type="submission" date="2023-07" db="EMBL/GenBank/DDBJ databases">
        <title>Genomic Encyclopedia of Type Strains, Phase IV (KMG-IV): sequencing the most valuable type-strain genomes for metagenomic binning, comparative biology and taxonomic classification.</title>
        <authorList>
            <person name="Goeker M."/>
        </authorList>
    </citation>
    <scope>NUCLEOTIDE SEQUENCE [LARGE SCALE GENOMIC DNA]</scope>
    <source>
        <strain evidence="1 2">DSM 1400</strain>
    </source>
</reference>
<dbReference type="Proteomes" id="UP001224418">
    <property type="component" value="Unassembled WGS sequence"/>
</dbReference>
<accession>A0ABU0JRK2</accession>
<organism evidence="1 2">
    <name type="scientific">Hathewaya limosa</name>
    <name type="common">Clostridium limosum</name>
    <dbReference type="NCBI Taxonomy" id="1536"/>
    <lineage>
        <taxon>Bacteria</taxon>
        <taxon>Bacillati</taxon>
        <taxon>Bacillota</taxon>
        <taxon>Clostridia</taxon>
        <taxon>Eubacteriales</taxon>
        <taxon>Clostridiaceae</taxon>
        <taxon>Hathewaya</taxon>
    </lineage>
</organism>
<evidence type="ECO:0008006" key="3">
    <source>
        <dbReference type="Google" id="ProtNLM"/>
    </source>
</evidence>